<sequence length="181" mass="20042">MRGWTVDWRIDPSKTGVLIVDLQERLLPVIHDGPRIVKKAQDLLAIAKIFSLPVLITEQVPEKLGPTCEALRPFLDGCQVRSKFDFSCAGMLPADFPKTILVAGVETHVCVRQTVYDLRVAGKVPYVLADAVGSRHPLDHELALGEMRRDEVLVTSLEAVAWELVRSAKGPHFSKVLAILK</sequence>
<accession>A0A8J2FX45</accession>
<dbReference type="EC" id="3.3.2.1" evidence="2"/>
<keyword evidence="3" id="KW-1185">Reference proteome</keyword>
<evidence type="ECO:0000313" key="2">
    <source>
        <dbReference type="EMBL" id="CAF0703098.1"/>
    </source>
</evidence>
<keyword evidence="2" id="KW-0378">Hydrolase</keyword>
<dbReference type="InterPro" id="IPR050993">
    <property type="entry name" value="Isochorismatase_domain"/>
</dbReference>
<comment type="caution">
    <text evidence="2">The sequence shown here is derived from an EMBL/GenBank/DDBJ whole genome shotgun (WGS) entry which is preliminary data.</text>
</comment>
<dbReference type="AlphaFoldDB" id="A0A8J2FX45"/>
<dbReference type="Proteomes" id="UP000663859">
    <property type="component" value="Unassembled WGS sequence"/>
</dbReference>
<dbReference type="EMBL" id="CAJNOB010000046">
    <property type="protein sequence ID" value="CAF0703098.1"/>
    <property type="molecule type" value="Genomic_DNA"/>
</dbReference>
<reference evidence="2" key="1">
    <citation type="submission" date="2021-02" db="EMBL/GenBank/DDBJ databases">
        <authorList>
            <person name="Cremers G."/>
            <person name="Picone N."/>
        </authorList>
    </citation>
    <scope>NUCLEOTIDE SEQUENCE</scope>
    <source>
        <strain evidence="2">PQ17</strain>
    </source>
</reference>
<protein>
    <submittedName>
        <fullName evidence="2">Isochorismatase</fullName>
        <ecNumber evidence="2">3.3.2.1</ecNumber>
    </submittedName>
</protein>
<evidence type="ECO:0000259" key="1">
    <source>
        <dbReference type="Pfam" id="PF00857"/>
    </source>
</evidence>
<name>A0A8J2FX45_9BACT</name>
<dbReference type="Gene3D" id="3.40.50.850">
    <property type="entry name" value="Isochorismatase-like"/>
    <property type="match status" value="1"/>
</dbReference>
<evidence type="ECO:0000313" key="3">
    <source>
        <dbReference type="Proteomes" id="UP000663859"/>
    </source>
</evidence>
<gene>
    <name evidence="2" type="ORF">MPNT_500005</name>
</gene>
<dbReference type="SUPFAM" id="SSF52499">
    <property type="entry name" value="Isochorismatase-like hydrolases"/>
    <property type="match status" value="1"/>
</dbReference>
<dbReference type="Pfam" id="PF00857">
    <property type="entry name" value="Isochorismatase"/>
    <property type="match status" value="1"/>
</dbReference>
<dbReference type="PANTHER" id="PTHR14119">
    <property type="entry name" value="HYDROLASE"/>
    <property type="match status" value="1"/>
</dbReference>
<dbReference type="PANTHER" id="PTHR14119:SF3">
    <property type="entry name" value="ISOCHORISMATASE DOMAIN-CONTAINING PROTEIN 2"/>
    <property type="match status" value="1"/>
</dbReference>
<proteinExistence type="predicted"/>
<dbReference type="InterPro" id="IPR000868">
    <property type="entry name" value="Isochorismatase-like_dom"/>
</dbReference>
<dbReference type="GO" id="GO:0008908">
    <property type="term" value="F:isochorismatase activity"/>
    <property type="evidence" value="ECO:0007669"/>
    <property type="project" value="UniProtKB-EC"/>
</dbReference>
<feature type="domain" description="Isochorismatase-like" evidence="1">
    <location>
        <begin position="16"/>
        <end position="157"/>
    </location>
</feature>
<dbReference type="RefSeq" id="WP_236027904.1">
    <property type="nucleotide sequence ID" value="NZ_CAJNOB010000046.1"/>
</dbReference>
<organism evidence="2 3">
    <name type="scientific">Candidatus Methylacidithermus pantelleriae</name>
    <dbReference type="NCBI Taxonomy" id="2744239"/>
    <lineage>
        <taxon>Bacteria</taxon>
        <taxon>Pseudomonadati</taxon>
        <taxon>Verrucomicrobiota</taxon>
        <taxon>Methylacidiphilae</taxon>
        <taxon>Methylacidiphilales</taxon>
        <taxon>Methylacidiphilaceae</taxon>
        <taxon>Candidatus Methylacidithermus</taxon>
    </lineage>
</organism>
<dbReference type="InterPro" id="IPR036380">
    <property type="entry name" value="Isochorismatase-like_sf"/>
</dbReference>